<feature type="signal peptide" evidence="2">
    <location>
        <begin position="1"/>
        <end position="18"/>
    </location>
</feature>
<organism evidence="4">
    <name type="scientific">Meiothermus ruber</name>
    <dbReference type="NCBI Taxonomy" id="277"/>
    <lineage>
        <taxon>Bacteria</taxon>
        <taxon>Thermotogati</taxon>
        <taxon>Deinococcota</taxon>
        <taxon>Deinococci</taxon>
        <taxon>Thermales</taxon>
        <taxon>Thermaceae</taxon>
        <taxon>Meiothermus</taxon>
    </lineage>
</organism>
<comment type="caution">
    <text evidence="4">The sequence shown here is derived from an EMBL/GenBank/DDBJ whole genome shotgun (WGS) entry which is preliminary data.</text>
</comment>
<keyword evidence="1 2" id="KW-0732">Signal</keyword>
<proteinExistence type="predicted"/>
<feature type="domain" description="Fibronectin type-III" evidence="3">
    <location>
        <begin position="28"/>
        <end position="122"/>
    </location>
</feature>
<sequence>MRIGSWLLFILGNLLLMAGCNNPPANNPPATPTGLVAIPGDGQVVLNWNANTEPDLESYNIYWGSTSGALTNVENAPQSATSKTITGLTNGTTYFFVLEAMNTEGLKSAKTDEVAATPFEPDRTPPQIVSTVPANGATLVALDSNLQINFSETMDVGIVTVTIAPSLDLGDPTWNPDNTQLSFDPATNLASETTYTVTVEGKDPAGNALTGSKTFSFTTEGSPPSVLSTAPADGDTNIPVNTDITFSFSEAMDRASVEGAFSSSPAITCAWSWSSDSKLATCNPPANLNFNTNYTVTMGTGAKDQAGNSMMAAYSFSFLTASAPDTTKPTVITHVPEQAAIGVASDQWIEVTFSEPMDKASTQAAFQITNPPGVTGTFFWLASNRMLFRPSSRFAYGTTVNWQVTDAAKDLAGNTLAATVNRNFRVIREKTVDLVSQSGLDGYVFNTGSVQTSGGLMVGDTFSNTYIRGFLSFDLSPLVADGATSISAATLYVYQYAVTTGAYTDLGGSLLAESVNYGSSLDAADFETPLLTHSNNSITLSTSPSIGWKSASVFSKVINDYINRGARGNRSQFRLRFPINTNVDAQNDVAFLNSGADVFNKPYLRVTYLYP</sequence>
<dbReference type="Pfam" id="PF13205">
    <property type="entry name" value="Big_5"/>
    <property type="match status" value="3"/>
</dbReference>
<accession>A0A7C3HSE8</accession>
<protein>
    <recommendedName>
        <fullName evidence="3">Fibronectin type-III domain-containing protein</fullName>
    </recommendedName>
</protein>
<dbReference type="EMBL" id="DSWI01000019">
    <property type="protein sequence ID" value="HFG20902.1"/>
    <property type="molecule type" value="Genomic_DNA"/>
</dbReference>
<evidence type="ECO:0000256" key="2">
    <source>
        <dbReference type="SAM" id="SignalP"/>
    </source>
</evidence>
<dbReference type="InterPro" id="IPR036116">
    <property type="entry name" value="FN3_sf"/>
</dbReference>
<feature type="chain" id="PRO_5028428933" description="Fibronectin type-III domain-containing protein" evidence="2">
    <location>
        <begin position="19"/>
        <end position="611"/>
    </location>
</feature>
<dbReference type="Pfam" id="PF00041">
    <property type="entry name" value="fn3"/>
    <property type="match status" value="1"/>
</dbReference>
<evidence type="ECO:0000259" key="3">
    <source>
        <dbReference type="PROSITE" id="PS50853"/>
    </source>
</evidence>
<dbReference type="AlphaFoldDB" id="A0A7C3HSE8"/>
<evidence type="ECO:0000313" key="4">
    <source>
        <dbReference type="EMBL" id="HFG20902.1"/>
    </source>
</evidence>
<dbReference type="CDD" id="cd00063">
    <property type="entry name" value="FN3"/>
    <property type="match status" value="1"/>
</dbReference>
<dbReference type="SMART" id="SM00060">
    <property type="entry name" value="FN3"/>
    <property type="match status" value="1"/>
</dbReference>
<dbReference type="PROSITE" id="PS51257">
    <property type="entry name" value="PROKAR_LIPOPROTEIN"/>
    <property type="match status" value="1"/>
</dbReference>
<dbReference type="InterPro" id="IPR003961">
    <property type="entry name" value="FN3_dom"/>
</dbReference>
<reference evidence="4" key="1">
    <citation type="journal article" date="2020" name="mSystems">
        <title>Genome- and Community-Level Interaction Insights into Carbon Utilization and Element Cycling Functions of Hydrothermarchaeota in Hydrothermal Sediment.</title>
        <authorList>
            <person name="Zhou Z."/>
            <person name="Liu Y."/>
            <person name="Xu W."/>
            <person name="Pan J."/>
            <person name="Luo Z.H."/>
            <person name="Li M."/>
        </authorList>
    </citation>
    <scope>NUCLEOTIDE SEQUENCE [LARGE SCALE GENOMIC DNA]</scope>
    <source>
        <strain evidence="4">SpSt-524</strain>
    </source>
</reference>
<dbReference type="Gene3D" id="2.60.40.10">
    <property type="entry name" value="Immunoglobulins"/>
    <property type="match status" value="1"/>
</dbReference>
<dbReference type="Gene3D" id="2.60.40.3710">
    <property type="match status" value="3"/>
</dbReference>
<gene>
    <name evidence="4" type="ORF">ENS82_09345</name>
</gene>
<dbReference type="PROSITE" id="PS50853">
    <property type="entry name" value="FN3"/>
    <property type="match status" value="1"/>
</dbReference>
<dbReference type="InterPro" id="IPR013783">
    <property type="entry name" value="Ig-like_fold"/>
</dbReference>
<dbReference type="InterPro" id="IPR032812">
    <property type="entry name" value="SbsA_Ig"/>
</dbReference>
<name>A0A7C3HSE8_MEIRU</name>
<dbReference type="SUPFAM" id="SSF49265">
    <property type="entry name" value="Fibronectin type III"/>
    <property type="match status" value="1"/>
</dbReference>
<evidence type="ECO:0000256" key="1">
    <source>
        <dbReference type="ARBA" id="ARBA00022729"/>
    </source>
</evidence>